<dbReference type="AlphaFoldDB" id="A0A812YWW1"/>
<keyword evidence="1" id="KW-1133">Transmembrane helix</keyword>
<keyword evidence="1" id="KW-0812">Transmembrane</keyword>
<organism evidence="2 3">
    <name type="scientific">Symbiodinium necroappetens</name>
    <dbReference type="NCBI Taxonomy" id="1628268"/>
    <lineage>
        <taxon>Eukaryota</taxon>
        <taxon>Sar</taxon>
        <taxon>Alveolata</taxon>
        <taxon>Dinophyceae</taxon>
        <taxon>Suessiales</taxon>
        <taxon>Symbiodiniaceae</taxon>
        <taxon>Symbiodinium</taxon>
    </lineage>
</organism>
<keyword evidence="3" id="KW-1185">Reference proteome</keyword>
<gene>
    <name evidence="2" type="ORF">SNEC2469_LOCUS23596</name>
</gene>
<evidence type="ECO:0000313" key="3">
    <source>
        <dbReference type="Proteomes" id="UP000601435"/>
    </source>
</evidence>
<protein>
    <submittedName>
        <fullName evidence="2">Uncharacterized protein</fullName>
    </submittedName>
</protein>
<evidence type="ECO:0000313" key="2">
    <source>
        <dbReference type="EMBL" id="CAE7800335.1"/>
    </source>
</evidence>
<feature type="transmembrane region" description="Helical" evidence="1">
    <location>
        <begin position="70"/>
        <end position="93"/>
    </location>
</feature>
<accession>A0A812YWW1</accession>
<sequence length="151" mass="16144">MQSGSLAWWPRSLLRRSSWPRSCSTSCRARARPGRRCCRMLAPSAGTAADIGAMRCSVSTQNVAIVRMGIVMIILLAATAVAHPLFAATAAAAGPVRRELSARSAITVLVDTRRRVATRETVKVSVNPRSVTLYDEIAACSEAAAVELYAL</sequence>
<reference evidence="2" key="1">
    <citation type="submission" date="2021-02" db="EMBL/GenBank/DDBJ databases">
        <authorList>
            <person name="Dougan E. K."/>
            <person name="Rhodes N."/>
            <person name="Thang M."/>
            <person name="Chan C."/>
        </authorList>
    </citation>
    <scope>NUCLEOTIDE SEQUENCE</scope>
</reference>
<evidence type="ECO:0000256" key="1">
    <source>
        <dbReference type="SAM" id="Phobius"/>
    </source>
</evidence>
<dbReference type="EMBL" id="CAJNJA010044241">
    <property type="protein sequence ID" value="CAE7800335.1"/>
    <property type="molecule type" value="Genomic_DNA"/>
</dbReference>
<keyword evidence="1" id="KW-0472">Membrane</keyword>
<comment type="caution">
    <text evidence="2">The sequence shown here is derived from an EMBL/GenBank/DDBJ whole genome shotgun (WGS) entry which is preliminary data.</text>
</comment>
<dbReference type="Proteomes" id="UP000601435">
    <property type="component" value="Unassembled WGS sequence"/>
</dbReference>
<proteinExistence type="predicted"/>
<name>A0A812YWW1_9DINO</name>